<evidence type="ECO:0008006" key="4">
    <source>
        <dbReference type="Google" id="ProtNLM"/>
    </source>
</evidence>
<proteinExistence type="predicted"/>
<organism evidence="2 3">
    <name type="scientific">Kitasatospora terrestris</name>
    <dbReference type="NCBI Taxonomy" id="258051"/>
    <lineage>
        <taxon>Bacteria</taxon>
        <taxon>Bacillati</taxon>
        <taxon>Actinomycetota</taxon>
        <taxon>Actinomycetes</taxon>
        <taxon>Kitasatosporales</taxon>
        <taxon>Streptomycetaceae</taxon>
        <taxon>Kitasatospora</taxon>
    </lineage>
</organism>
<evidence type="ECO:0000256" key="1">
    <source>
        <dbReference type="SAM" id="MobiDB-lite"/>
    </source>
</evidence>
<dbReference type="InterPro" id="IPR058595">
    <property type="entry name" value="Avidin-like"/>
</dbReference>
<protein>
    <recommendedName>
        <fullName evidence="4">N-acetylglutamate synthase</fullName>
    </recommendedName>
</protein>
<reference evidence="3" key="1">
    <citation type="journal article" date="2019" name="Int. J. Syst. Evol. Microbiol.">
        <title>The Global Catalogue of Microorganisms (GCM) 10K type strain sequencing project: providing services to taxonomists for standard genome sequencing and annotation.</title>
        <authorList>
            <consortium name="The Broad Institute Genomics Platform"/>
            <consortium name="The Broad Institute Genome Sequencing Center for Infectious Disease"/>
            <person name="Wu L."/>
            <person name="Ma J."/>
        </authorList>
    </citation>
    <scope>NUCLEOTIDE SEQUENCE [LARGE SCALE GENOMIC DNA]</scope>
    <source>
        <strain evidence="3">JCM 13006</strain>
    </source>
</reference>
<feature type="compositionally biased region" description="Basic and acidic residues" evidence="1">
    <location>
        <begin position="112"/>
        <end position="122"/>
    </location>
</feature>
<dbReference type="RefSeq" id="WP_345700943.1">
    <property type="nucleotide sequence ID" value="NZ_BAABIS010000001.1"/>
</dbReference>
<comment type="caution">
    <text evidence="2">The sequence shown here is derived from an EMBL/GenBank/DDBJ whole genome shotgun (WGS) entry which is preliminary data.</text>
</comment>
<evidence type="ECO:0000313" key="3">
    <source>
        <dbReference type="Proteomes" id="UP001501752"/>
    </source>
</evidence>
<gene>
    <name evidence="2" type="ORF">GCM10023235_70200</name>
</gene>
<keyword evidence="3" id="KW-1185">Reference proteome</keyword>
<feature type="region of interest" description="Disordered" evidence="1">
    <location>
        <begin position="103"/>
        <end position="122"/>
    </location>
</feature>
<dbReference type="EMBL" id="BAABIS010000001">
    <property type="protein sequence ID" value="GAA4879867.1"/>
    <property type="molecule type" value="Genomic_DNA"/>
</dbReference>
<sequence length="122" mass="13553">MLPSLDGLTFAPTGRAETGEVDTATRFGYREQDGRIWASYRGGEIVHGHLVGTRVGDTLEFRYVQLNQAGETSSGRCVSELSRLADGRLRLDETWAWESREGSGTSAVEEILPARRETRTTY</sequence>
<evidence type="ECO:0000313" key="2">
    <source>
        <dbReference type="EMBL" id="GAA4879867.1"/>
    </source>
</evidence>
<dbReference type="Pfam" id="PF26421">
    <property type="entry name" value="Avidin_like"/>
    <property type="match status" value="1"/>
</dbReference>
<dbReference type="Proteomes" id="UP001501752">
    <property type="component" value="Unassembled WGS sequence"/>
</dbReference>
<accession>A0ABP9EK16</accession>
<name>A0ABP9EK16_9ACTN</name>